<protein>
    <submittedName>
        <fullName evidence="2">Uncharacterized protein</fullName>
    </submittedName>
</protein>
<feature type="non-terminal residue" evidence="2">
    <location>
        <position position="1"/>
    </location>
</feature>
<keyword evidence="1" id="KW-0472">Membrane</keyword>
<sequence length="102" mass="12612">FHYYYCYFFLYLFILFLIQYKRYILNIIILKRKKREKYCCQVSKATKQGDSGRGRWMLAEQFWRISFGFWFGEQRPFGNKKEVEKKSLGGSHFRFCLDHCFL</sequence>
<keyword evidence="1" id="KW-1133">Transmembrane helix</keyword>
<evidence type="ECO:0000313" key="3">
    <source>
        <dbReference type="Proteomes" id="UP001374535"/>
    </source>
</evidence>
<dbReference type="EMBL" id="CP144700">
    <property type="protein sequence ID" value="WVZ25218.1"/>
    <property type="molecule type" value="Genomic_DNA"/>
</dbReference>
<gene>
    <name evidence="2" type="ORF">V8G54_003762</name>
</gene>
<keyword evidence="3" id="KW-1185">Reference proteome</keyword>
<organism evidence="2 3">
    <name type="scientific">Vigna mungo</name>
    <name type="common">Black gram</name>
    <name type="synonym">Phaseolus mungo</name>
    <dbReference type="NCBI Taxonomy" id="3915"/>
    <lineage>
        <taxon>Eukaryota</taxon>
        <taxon>Viridiplantae</taxon>
        <taxon>Streptophyta</taxon>
        <taxon>Embryophyta</taxon>
        <taxon>Tracheophyta</taxon>
        <taxon>Spermatophyta</taxon>
        <taxon>Magnoliopsida</taxon>
        <taxon>eudicotyledons</taxon>
        <taxon>Gunneridae</taxon>
        <taxon>Pentapetalae</taxon>
        <taxon>rosids</taxon>
        <taxon>fabids</taxon>
        <taxon>Fabales</taxon>
        <taxon>Fabaceae</taxon>
        <taxon>Papilionoideae</taxon>
        <taxon>50 kb inversion clade</taxon>
        <taxon>NPAAA clade</taxon>
        <taxon>indigoferoid/millettioid clade</taxon>
        <taxon>Phaseoleae</taxon>
        <taxon>Vigna</taxon>
    </lineage>
</organism>
<proteinExistence type="predicted"/>
<reference evidence="2 3" key="1">
    <citation type="journal article" date="2023" name="Life. Sci Alliance">
        <title>Evolutionary insights into 3D genome organization and epigenetic landscape of Vigna mungo.</title>
        <authorList>
            <person name="Junaid A."/>
            <person name="Singh B."/>
            <person name="Bhatia S."/>
        </authorList>
    </citation>
    <scope>NUCLEOTIDE SEQUENCE [LARGE SCALE GENOMIC DNA]</scope>
    <source>
        <strain evidence="2">Urdbean</strain>
    </source>
</reference>
<name>A0AAQ3SDE3_VIGMU</name>
<feature type="transmembrane region" description="Helical" evidence="1">
    <location>
        <begin position="6"/>
        <end position="25"/>
    </location>
</feature>
<evidence type="ECO:0000313" key="2">
    <source>
        <dbReference type="EMBL" id="WVZ25218.1"/>
    </source>
</evidence>
<dbReference type="AlphaFoldDB" id="A0AAQ3SDE3"/>
<evidence type="ECO:0000256" key="1">
    <source>
        <dbReference type="SAM" id="Phobius"/>
    </source>
</evidence>
<dbReference type="Proteomes" id="UP001374535">
    <property type="component" value="Chromosome 1"/>
</dbReference>
<keyword evidence="1" id="KW-0812">Transmembrane</keyword>
<accession>A0AAQ3SDE3</accession>